<evidence type="ECO:0000313" key="10">
    <source>
        <dbReference type="Proteomes" id="UP000800092"/>
    </source>
</evidence>
<evidence type="ECO:0000256" key="5">
    <source>
        <dbReference type="ARBA" id="ARBA00023163"/>
    </source>
</evidence>
<dbReference type="InterPro" id="IPR036864">
    <property type="entry name" value="Zn2-C6_fun-type_DNA-bd_sf"/>
</dbReference>
<dbReference type="InterPro" id="IPR001138">
    <property type="entry name" value="Zn2Cys6_DnaBD"/>
</dbReference>
<dbReference type="PROSITE" id="PS50048">
    <property type="entry name" value="ZN2_CY6_FUNGAL_2"/>
    <property type="match status" value="1"/>
</dbReference>
<evidence type="ECO:0000256" key="1">
    <source>
        <dbReference type="ARBA" id="ARBA00004123"/>
    </source>
</evidence>
<keyword evidence="4" id="KW-0843">Virulence</keyword>
<proteinExistence type="predicted"/>
<keyword evidence="5" id="KW-0804">Transcription</keyword>
<dbReference type="CDD" id="cd12148">
    <property type="entry name" value="fungal_TF_MHR"/>
    <property type="match status" value="1"/>
</dbReference>
<feature type="compositionally biased region" description="Basic and acidic residues" evidence="7">
    <location>
        <begin position="656"/>
        <end position="671"/>
    </location>
</feature>
<dbReference type="GO" id="GO:0000981">
    <property type="term" value="F:DNA-binding transcription factor activity, RNA polymerase II-specific"/>
    <property type="evidence" value="ECO:0007669"/>
    <property type="project" value="InterPro"/>
</dbReference>
<dbReference type="PANTHER" id="PTHR47338">
    <property type="entry name" value="ZN(II)2CYS6 TRANSCRIPTION FACTOR (EUROFUNG)-RELATED"/>
    <property type="match status" value="1"/>
</dbReference>
<feature type="region of interest" description="Disordered" evidence="7">
    <location>
        <begin position="1"/>
        <end position="31"/>
    </location>
</feature>
<evidence type="ECO:0000256" key="4">
    <source>
        <dbReference type="ARBA" id="ARBA00023026"/>
    </source>
</evidence>
<evidence type="ECO:0000256" key="6">
    <source>
        <dbReference type="ARBA" id="ARBA00023242"/>
    </source>
</evidence>
<comment type="subcellular location">
    <subcellularLocation>
        <location evidence="1">Nucleus</location>
    </subcellularLocation>
</comment>
<feature type="compositionally biased region" description="Basic and acidic residues" evidence="7">
    <location>
        <begin position="8"/>
        <end position="18"/>
    </location>
</feature>
<dbReference type="Proteomes" id="UP000800092">
    <property type="component" value="Unassembled WGS sequence"/>
</dbReference>
<feature type="domain" description="Zn(2)-C6 fungal-type" evidence="8">
    <location>
        <begin position="40"/>
        <end position="70"/>
    </location>
</feature>
<reference evidence="9" key="1">
    <citation type="journal article" date="2020" name="Stud. Mycol.">
        <title>101 Dothideomycetes genomes: a test case for predicting lifestyles and emergence of pathogens.</title>
        <authorList>
            <person name="Haridas S."/>
            <person name="Albert R."/>
            <person name="Binder M."/>
            <person name="Bloem J."/>
            <person name="Labutti K."/>
            <person name="Salamov A."/>
            <person name="Andreopoulos B."/>
            <person name="Baker S."/>
            <person name="Barry K."/>
            <person name="Bills G."/>
            <person name="Bluhm B."/>
            <person name="Cannon C."/>
            <person name="Castanera R."/>
            <person name="Culley D."/>
            <person name="Daum C."/>
            <person name="Ezra D."/>
            <person name="Gonzalez J."/>
            <person name="Henrissat B."/>
            <person name="Kuo A."/>
            <person name="Liang C."/>
            <person name="Lipzen A."/>
            <person name="Lutzoni F."/>
            <person name="Magnuson J."/>
            <person name="Mondo S."/>
            <person name="Nolan M."/>
            <person name="Ohm R."/>
            <person name="Pangilinan J."/>
            <person name="Park H.-J."/>
            <person name="Ramirez L."/>
            <person name="Alfaro M."/>
            <person name="Sun H."/>
            <person name="Tritt A."/>
            <person name="Yoshinaga Y."/>
            <person name="Zwiers L.-H."/>
            <person name="Turgeon B."/>
            <person name="Goodwin S."/>
            <person name="Spatafora J."/>
            <person name="Crous P."/>
            <person name="Grigoriev I."/>
        </authorList>
    </citation>
    <scope>NUCLEOTIDE SEQUENCE</scope>
    <source>
        <strain evidence="9">Tuck. ex Michener</strain>
    </source>
</reference>
<dbReference type="Pfam" id="PF00172">
    <property type="entry name" value="Zn_clus"/>
    <property type="match status" value="1"/>
</dbReference>
<dbReference type="GO" id="GO:0005634">
    <property type="term" value="C:nucleus"/>
    <property type="evidence" value="ECO:0007669"/>
    <property type="project" value="UniProtKB-SubCell"/>
</dbReference>
<feature type="region of interest" description="Disordered" evidence="7">
    <location>
        <begin position="117"/>
        <end position="169"/>
    </location>
</feature>
<evidence type="ECO:0000313" key="9">
    <source>
        <dbReference type="EMBL" id="KAF2230959.1"/>
    </source>
</evidence>
<dbReference type="Pfam" id="PF04082">
    <property type="entry name" value="Fungal_trans"/>
    <property type="match status" value="1"/>
</dbReference>
<dbReference type="PRINTS" id="PR00755">
    <property type="entry name" value="AFLATOXINBRP"/>
</dbReference>
<dbReference type="InterPro" id="IPR050815">
    <property type="entry name" value="TF_fung"/>
</dbReference>
<dbReference type="InterPro" id="IPR007219">
    <property type="entry name" value="XnlR_reg_dom"/>
</dbReference>
<dbReference type="GO" id="GO:0006351">
    <property type="term" value="P:DNA-templated transcription"/>
    <property type="evidence" value="ECO:0007669"/>
    <property type="project" value="InterPro"/>
</dbReference>
<dbReference type="SMART" id="SM00066">
    <property type="entry name" value="GAL4"/>
    <property type="match status" value="1"/>
</dbReference>
<keyword evidence="6" id="KW-0539">Nucleus</keyword>
<dbReference type="CDD" id="cd00067">
    <property type="entry name" value="GAL4"/>
    <property type="match status" value="1"/>
</dbReference>
<dbReference type="PANTHER" id="PTHR47338:SF27">
    <property type="entry name" value="ZN(II)2CYS6 TRANSCRIPTION FACTOR (EUROFUNG)"/>
    <property type="match status" value="1"/>
</dbReference>
<evidence type="ECO:0000256" key="7">
    <source>
        <dbReference type="SAM" id="MobiDB-lite"/>
    </source>
</evidence>
<dbReference type="GO" id="GO:0008270">
    <property type="term" value="F:zinc ion binding"/>
    <property type="evidence" value="ECO:0007669"/>
    <property type="project" value="InterPro"/>
</dbReference>
<protein>
    <recommendedName>
        <fullName evidence="8">Zn(2)-C6 fungal-type domain-containing protein</fullName>
    </recommendedName>
</protein>
<gene>
    <name evidence="9" type="ORF">EV356DRAFT_452812</name>
</gene>
<sequence>MSQQVEDGSAKPDDDKAEQPPAWSELKTKAGKERKRLPLACIACRRKKIRCSGEKPACKHCLRSRIPCVYKVTTRKAAPRTDYMAMLDKRLRRMEDRVIKVIPKEEAGRVSSRAVVKPAIPGTPANNSATKKRQAEEAFGPDLDEWANTKSTDRPPDTSAQPSKGQDTDEHHLLTEGAEHLPPKELQQHLAEVFFDHLYGQTYHLLHKPSYMRKLAAGSLPPVLVLAVCAIAARFSTHPQVRSEPAFLRGENWASVAREISLRRYDTPNITILIVYLILGLHEFGTCQGGRSWMLGGMAQRMAYALQLHQDLDYDPYSKDREKLSPLDREIRRRTMWACFMMDRFNSSGTERPMLASEQSLRLQLPVKEQYFQLEIFGPTEDLHGNVPQMVADDTGHFSNPQENMGVAAYQIRLVALWGRLISYINLGGKEQDQHPMWSPESRYGEIREQVKQFEESLPEHLEYTPENLQNHASEKLANQFIFMHLTYNQVVLFMNRFALPLAASGRLPKDMPAEFVSEASDAAVKAANQISSLINVAMEHCVVAAFSGYCAFFASTVHLKGVFSTNLEVRDTAKQNLAHNVKFLAKMKKHWGMFHFLAEHLKDLYRRHADAAVKRSKKAQAQNSAESGDEAGSGTEKEIFQYGDWFNKYPHGVSRTDYEDPATEVKKEPGTDAVLGQKSDLQSVEQFFATLSPESRAAHQRKSTKRN</sequence>
<accession>A0A6A6GZ79</accession>
<dbReference type="SMART" id="SM00906">
    <property type="entry name" value="Fungal_trans"/>
    <property type="match status" value="1"/>
</dbReference>
<feature type="non-terminal residue" evidence="9">
    <location>
        <position position="708"/>
    </location>
</feature>
<dbReference type="AlphaFoldDB" id="A0A6A6GZ79"/>
<keyword evidence="3" id="KW-0805">Transcription regulation</keyword>
<feature type="region of interest" description="Disordered" evidence="7">
    <location>
        <begin position="656"/>
        <end position="677"/>
    </location>
</feature>
<dbReference type="OrthoDB" id="39175at2759"/>
<dbReference type="Gene3D" id="4.10.240.10">
    <property type="entry name" value="Zn(2)-C6 fungal-type DNA-binding domain"/>
    <property type="match status" value="1"/>
</dbReference>
<evidence type="ECO:0000256" key="2">
    <source>
        <dbReference type="ARBA" id="ARBA00022723"/>
    </source>
</evidence>
<keyword evidence="2" id="KW-0479">Metal-binding</keyword>
<keyword evidence="10" id="KW-1185">Reference proteome</keyword>
<evidence type="ECO:0000256" key="3">
    <source>
        <dbReference type="ARBA" id="ARBA00023015"/>
    </source>
</evidence>
<organism evidence="9 10">
    <name type="scientific">Viridothelium virens</name>
    <name type="common">Speckled blister lichen</name>
    <name type="synonym">Trypethelium virens</name>
    <dbReference type="NCBI Taxonomy" id="1048519"/>
    <lineage>
        <taxon>Eukaryota</taxon>
        <taxon>Fungi</taxon>
        <taxon>Dikarya</taxon>
        <taxon>Ascomycota</taxon>
        <taxon>Pezizomycotina</taxon>
        <taxon>Dothideomycetes</taxon>
        <taxon>Dothideomycetes incertae sedis</taxon>
        <taxon>Trypetheliales</taxon>
        <taxon>Trypetheliaceae</taxon>
        <taxon>Viridothelium</taxon>
    </lineage>
</organism>
<evidence type="ECO:0000259" key="8">
    <source>
        <dbReference type="PROSITE" id="PS50048"/>
    </source>
</evidence>
<dbReference type="SUPFAM" id="SSF57701">
    <property type="entry name" value="Zn2/Cys6 DNA-binding domain"/>
    <property type="match status" value="1"/>
</dbReference>
<dbReference type="EMBL" id="ML991833">
    <property type="protein sequence ID" value="KAF2230959.1"/>
    <property type="molecule type" value="Genomic_DNA"/>
</dbReference>
<name>A0A6A6GZ79_VIRVR</name>
<dbReference type="GO" id="GO:0003677">
    <property type="term" value="F:DNA binding"/>
    <property type="evidence" value="ECO:0007669"/>
    <property type="project" value="InterPro"/>
</dbReference>
<dbReference type="PROSITE" id="PS00463">
    <property type="entry name" value="ZN2_CY6_FUNGAL_1"/>
    <property type="match status" value="1"/>
</dbReference>